<evidence type="ECO:0000313" key="1">
    <source>
        <dbReference type="EMBL" id="BBI30565.1"/>
    </source>
</evidence>
<accession>A0A3T1CXQ8</accession>
<organism evidence="1 2">
    <name type="scientific">Acanthamoeba castellanii medusavirus J1</name>
    <dbReference type="NCBI Taxonomy" id="3114988"/>
    <lineage>
        <taxon>Viruses</taxon>
        <taxon>Varidnaviria</taxon>
        <taxon>Bamfordvirae</taxon>
        <taxon>Nucleocytoviricota</taxon>
        <taxon>Megaviricetes</taxon>
        <taxon>Mamonoviridae</taxon>
        <taxon>Medusavirus</taxon>
        <taxon>Medusavirus medusae</taxon>
    </lineage>
</organism>
<name>A0A3T1CXQ8_9VIRU</name>
<protein>
    <submittedName>
        <fullName evidence="1">Uncharacterized protein</fullName>
    </submittedName>
</protein>
<sequence length="155" mass="17501">MEQQQQQPEAAQPRWTSHWDQLGRKMGLSLERMFSDSAVDNEDRAMQRGFNAFLVTTGTGRVLLGRKHVMLCPNNPFRIAALLIARKRLRMEKLTRRASCPLPAEEIEQLVGHHLPTATYLDPANAAIMDEALEHFVVNHTAGTPYGATVAIRLW</sequence>
<proteinExistence type="predicted"/>
<reference evidence="2" key="1">
    <citation type="journal article" date="2019" name="J. Virol.">
        <title>Medusavirus, a novel large DNA virus discovered from hot spring water.</title>
        <authorList>
            <person name="Yoshikawa G."/>
            <person name="Blanc-Mathieu R."/>
            <person name="Song C."/>
            <person name="Kayama Y."/>
            <person name="Mochizuki T."/>
            <person name="Murata K."/>
            <person name="Ogata H."/>
            <person name="Takemura M."/>
        </authorList>
    </citation>
    <scope>NUCLEOTIDE SEQUENCE [LARGE SCALE GENOMIC DNA]</scope>
</reference>
<evidence type="ECO:0000313" key="2">
    <source>
        <dbReference type="Proteomes" id="UP001161669"/>
    </source>
</evidence>
<keyword evidence="2" id="KW-1185">Reference proteome</keyword>
<dbReference type="Proteomes" id="UP001161669">
    <property type="component" value="Segment"/>
</dbReference>
<dbReference type="KEGG" id="vg:80540917"/>
<dbReference type="EMBL" id="AP018495">
    <property type="protein sequence ID" value="BBI30565.1"/>
    <property type="molecule type" value="Genomic_DNA"/>
</dbReference>